<accession>A0A4Y7IX18</accession>
<dbReference type="AlphaFoldDB" id="A0A4Y7IX18"/>
<organism evidence="1 2">
    <name type="scientific">Papaver somniferum</name>
    <name type="common">Opium poppy</name>
    <dbReference type="NCBI Taxonomy" id="3469"/>
    <lineage>
        <taxon>Eukaryota</taxon>
        <taxon>Viridiplantae</taxon>
        <taxon>Streptophyta</taxon>
        <taxon>Embryophyta</taxon>
        <taxon>Tracheophyta</taxon>
        <taxon>Spermatophyta</taxon>
        <taxon>Magnoliopsida</taxon>
        <taxon>Ranunculales</taxon>
        <taxon>Papaveraceae</taxon>
        <taxon>Papaveroideae</taxon>
        <taxon>Papaver</taxon>
    </lineage>
</organism>
<dbReference type="Proteomes" id="UP000316621">
    <property type="component" value="Chromosome 2"/>
</dbReference>
<proteinExistence type="predicted"/>
<name>A0A4Y7IX18_PAPSO</name>
<reference evidence="1 2" key="1">
    <citation type="journal article" date="2018" name="Science">
        <title>The opium poppy genome and morphinan production.</title>
        <authorList>
            <person name="Guo L."/>
            <person name="Winzer T."/>
            <person name="Yang X."/>
            <person name="Li Y."/>
            <person name="Ning Z."/>
            <person name="He Z."/>
            <person name="Teodor R."/>
            <person name="Lu Y."/>
            <person name="Bowser T.A."/>
            <person name="Graham I.A."/>
            <person name="Ye K."/>
        </authorList>
    </citation>
    <scope>NUCLEOTIDE SEQUENCE [LARGE SCALE GENOMIC DNA]</scope>
    <source>
        <strain evidence="2">cv. HN1</strain>
        <tissue evidence="1">Leaves</tissue>
    </source>
</reference>
<keyword evidence="2" id="KW-1185">Reference proteome</keyword>
<dbReference type="Gramene" id="RZC52028">
    <property type="protein sequence ID" value="RZC52028"/>
    <property type="gene ID" value="C5167_020468"/>
</dbReference>
<evidence type="ECO:0000313" key="2">
    <source>
        <dbReference type="Proteomes" id="UP000316621"/>
    </source>
</evidence>
<protein>
    <submittedName>
        <fullName evidence="1">Uncharacterized protein</fullName>
    </submittedName>
</protein>
<gene>
    <name evidence="1" type="ORF">C5167_020468</name>
</gene>
<dbReference type="EMBL" id="CM010716">
    <property type="protein sequence ID" value="RZC52028.1"/>
    <property type="molecule type" value="Genomic_DNA"/>
</dbReference>
<sequence>MFLTRTEYDGSVACSNWAKVYYSELINSILDAYRKEAENNNLYGLTNSRGSVFFFLSMTVESHLDHSITWHGSLVFELQADGYCCLSLFLYCTYHLVAIIVELYFAGVGDGGVVICNSKEQAVFYLSGADNVGLANPHMISDAVNILLAQPANYAEPGNEVVISASILFQQPNSICFFLANFNKMWNYVQSTRKHDMVLNYEVR</sequence>
<evidence type="ECO:0000313" key="1">
    <source>
        <dbReference type="EMBL" id="RZC52028.1"/>
    </source>
</evidence>